<evidence type="ECO:0000313" key="3">
    <source>
        <dbReference type="Proteomes" id="UP001177670"/>
    </source>
</evidence>
<dbReference type="GO" id="GO:0004930">
    <property type="term" value="F:G protein-coupled receptor activity"/>
    <property type="evidence" value="ECO:0007669"/>
    <property type="project" value="InterPro"/>
</dbReference>
<dbReference type="PROSITE" id="PS50227">
    <property type="entry name" value="G_PROTEIN_RECEP_F2_3"/>
    <property type="match status" value="1"/>
</dbReference>
<reference evidence="2" key="1">
    <citation type="submission" date="2021-10" db="EMBL/GenBank/DDBJ databases">
        <title>Melipona bicolor Genome sequencing and assembly.</title>
        <authorList>
            <person name="Araujo N.S."/>
            <person name="Arias M.C."/>
        </authorList>
    </citation>
    <scope>NUCLEOTIDE SEQUENCE</scope>
    <source>
        <strain evidence="2">USP_2M_L1-L4_2017</strain>
        <tissue evidence="2">Whole body</tissue>
    </source>
</reference>
<sequence length="226" mass="26278">MITTEMEPEVKMNAMSNVERFFIEQKKKCNGLMTEYRNVTSQNATLRFRHCPPHFDGLLCWSYTEASTIAILPCPSETDLMYQLNSATNTLESNVRVSATATKVCLANGQWYTNPNDIPESNYSLCELSNEFTTRYFMGDGTSNSQDYGNFESLLAKTQKSKKQAAHAFVRFFHNESVYGTDQRLDLCRWYQTDDRCRLPRREERFHQATKRRHIKCSINSLRTQQ</sequence>
<dbReference type="Gene3D" id="4.10.1240.10">
    <property type="entry name" value="GPCR, family 2, extracellular hormone receptor domain"/>
    <property type="match status" value="1"/>
</dbReference>
<dbReference type="Proteomes" id="UP001177670">
    <property type="component" value="Unassembled WGS sequence"/>
</dbReference>
<feature type="domain" description="G-protein coupled receptors family 2 profile 1" evidence="1">
    <location>
        <begin position="28"/>
        <end position="130"/>
    </location>
</feature>
<evidence type="ECO:0000259" key="1">
    <source>
        <dbReference type="PROSITE" id="PS50227"/>
    </source>
</evidence>
<comment type="caution">
    <text evidence="2">The sequence shown here is derived from an EMBL/GenBank/DDBJ whole genome shotgun (WGS) entry which is preliminary data.</text>
</comment>
<name>A0AA40G943_9HYME</name>
<organism evidence="2 3">
    <name type="scientific">Melipona bicolor</name>
    <dbReference type="NCBI Taxonomy" id="60889"/>
    <lineage>
        <taxon>Eukaryota</taxon>
        <taxon>Metazoa</taxon>
        <taxon>Ecdysozoa</taxon>
        <taxon>Arthropoda</taxon>
        <taxon>Hexapoda</taxon>
        <taxon>Insecta</taxon>
        <taxon>Pterygota</taxon>
        <taxon>Neoptera</taxon>
        <taxon>Endopterygota</taxon>
        <taxon>Hymenoptera</taxon>
        <taxon>Apocrita</taxon>
        <taxon>Aculeata</taxon>
        <taxon>Apoidea</taxon>
        <taxon>Anthophila</taxon>
        <taxon>Apidae</taxon>
        <taxon>Melipona</taxon>
    </lineage>
</organism>
<gene>
    <name evidence="2" type="ORF">K0M31_011159</name>
</gene>
<accession>A0AA40G943</accession>
<dbReference type="GO" id="GO:0016020">
    <property type="term" value="C:membrane"/>
    <property type="evidence" value="ECO:0007669"/>
    <property type="project" value="InterPro"/>
</dbReference>
<dbReference type="Pfam" id="PF02793">
    <property type="entry name" value="HRM"/>
    <property type="match status" value="1"/>
</dbReference>
<dbReference type="PROSITE" id="PS00649">
    <property type="entry name" value="G_PROTEIN_RECEP_F2_1"/>
    <property type="match status" value="1"/>
</dbReference>
<evidence type="ECO:0000313" key="2">
    <source>
        <dbReference type="EMBL" id="KAK1133344.1"/>
    </source>
</evidence>
<dbReference type="InterPro" id="IPR001879">
    <property type="entry name" value="GPCR_2_extracellular_dom"/>
</dbReference>
<dbReference type="SMART" id="SM00008">
    <property type="entry name" value="HormR"/>
    <property type="match status" value="1"/>
</dbReference>
<keyword evidence="3" id="KW-1185">Reference proteome</keyword>
<dbReference type="InterPro" id="IPR036445">
    <property type="entry name" value="GPCR_2_extracell_dom_sf"/>
</dbReference>
<dbReference type="EMBL" id="JAHYIQ010000003">
    <property type="protein sequence ID" value="KAK1133344.1"/>
    <property type="molecule type" value="Genomic_DNA"/>
</dbReference>
<dbReference type="SUPFAM" id="SSF111418">
    <property type="entry name" value="Hormone receptor domain"/>
    <property type="match status" value="1"/>
</dbReference>
<proteinExistence type="predicted"/>
<protein>
    <recommendedName>
        <fullName evidence="1">G-protein coupled receptors family 2 profile 1 domain-containing protein</fullName>
    </recommendedName>
</protein>
<dbReference type="AlphaFoldDB" id="A0AA40G943"/>
<dbReference type="InterPro" id="IPR017983">
    <property type="entry name" value="GPCR_2_secretin-like_CS"/>
</dbReference>